<keyword evidence="1" id="KW-0812">Transmembrane</keyword>
<evidence type="ECO:0000313" key="2">
    <source>
        <dbReference type="EMBL" id="KAF6284449.1"/>
    </source>
</evidence>
<proteinExistence type="predicted"/>
<name>A0A7J7S7X1_RHIFE</name>
<dbReference type="AlphaFoldDB" id="A0A7J7S7X1"/>
<keyword evidence="1" id="KW-1133">Transmembrane helix</keyword>
<gene>
    <name evidence="2" type="ORF">mRhiFer1_009212</name>
</gene>
<comment type="caution">
    <text evidence="2">The sequence shown here is derived from an EMBL/GenBank/DDBJ whole genome shotgun (WGS) entry which is preliminary data.</text>
</comment>
<evidence type="ECO:0000256" key="1">
    <source>
        <dbReference type="SAM" id="Phobius"/>
    </source>
</evidence>
<evidence type="ECO:0000313" key="3">
    <source>
        <dbReference type="Proteomes" id="UP000585614"/>
    </source>
</evidence>
<feature type="transmembrane region" description="Helical" evidence="1">
    <location>
        <begin position="152"/>
        <end position="171"/>
    </location>
</feature>
<protein>
    <submittedName>
        <fullName evidence="2">Uncharacterized protein</fullName>
    </submittedName>
</protein>
<accession>A0A7J7S7X1</accession>
<dbReference type="Proteomes" id="UP000585614">
    <property type="component" value="Unassembled WGS sequence"/>
</dbReference>
<organism evidence="2 3">
    <name type="scientific">Rhinolophus ferrumequinum</name>
    <name type="common">Greater horseshoe bat</name>
    <dbReference type="NCBI Taxonomy" id="59479"/>
    <lineage>
        <taxon>Eukaryota</taxon>
        <taxon>Metazoa</taxon>
        <taxon>Chordata</taxon>
        <taxon>Craniata</taxon>
        <taxon>Vertebrata</taxon>
        <taxon>Euteleostomi</taxon>
        <taxon>Mammalia</taxon>
        <taxon>Eutheria</taxon>
        <taxon>Laurasiatheria</taxon>
        <taxon>Chiroptera</taxon>
        <taxon>Yinpterochiroptera</taxon>
        <taxon>Rhinolophoidea</taxon>
        <taxon>Rhinolophidae</taxon>
        <taxon>Rhinolophinae</taxon>
        <taxon>Rhinolophus</taxon>
    </lineage>
</organism>
<reference evidence="2 3" key="1">
    <citation type="journal article" date="2020" name="Nature">
        <title>Six reference-quality genomes reveal evolution of bat adaptations.</title>
        <authorList>
            <person name="Jebb D."/>
            <person name="Huang Z."/>
            <person name="Pippel M."/>
            <person name="Hughes G.M."/>
            <person name="Lavrichenko K."/>
            <person name="Devanna P."/>
            <person name="Winkler S."/>
            <person name="Jermiin L.S."/>
            <person name="Skirmuntt E.C."/>
            <person name="Katzourakis A."/>
            <person name="Burkitt-Gray L."/>
            <person name="Ray D.A."/>
            <person name="Sullivan K.A.M."/>
            <person name="Roscito J.G."/>
            <person name="Kirilenko B.M."/>
            <person name="Davalos L.M."/>
            <person name="Corthals A.P."/>
            <person name="Power M.L."/>
            <person name="Jones G."/>
            <person name="Ransome R.D."/>
            <person name="Dechmann D.K.N."/>
            <person name="Locatelli A.G."/>
            <person name="Puechmaille S.J."/>
            <person name="Fedrigo O."/>
            <person name="Jarvis E.D."/>
            <person name="Hiller M."/>
            <person name="Vernes S.C."/>
            <person name="Myers E.W."/>
            <person name="Teeling E.C."/>
        </authorList>
    </citation>
    <scope>NUCLEOTIDE SEQUENCE [LARGE SCALE GENOMIC DNA]</scope>
    <source>
        <strain evidence="2">MRhiFer1</strain>
        <tissue evidence="2">Lung</tissue>
    </source>
</reference>
<keyword evidence="1" id="KW-0472">Membrane</keyword>
<dbReference type="EMBL" id="JACAGC010000023">
    <property type="protein sequence ID" value="KAF6284449.1"/>
    <property type="molecule type" value="Genomic_DNA"/>
</dbReference>
<sequence length="187" mass="21243">MPRIHELREINHKCLPLPTSNQRSTLQFMKRLHITHFVPTHPNLLPFSQMTLRPLQSSVPGLTHPWISRPTSFHYIIHVFPLPLPNAKWLLLWQEPSGVAGKGGALLTGAAMGIQPTRIHFVRDKLDRVSKSIGNPQLQANFVSLSTKESRLFVLFCFVCLFVWFVCLFVLKKVSLAEPHGKVVLNV</sequence>